<dbReference type="Gene3D" id="3.10.620.30">
    <property type="match status" value="1"/>
</dbReference>
<keyword evidence="3" id="KW-0645">Protease</keyword>
<dbReference type="eggNOG" id="COG1305">
    <property type="taxonomic scope" value="Bacteria"/>
</dbReference>
<dbReference type="AlphaFoldDB" id="A0A1I4VK97"/>
<dbReference type="InterPro" id="IPR024618">
    <property type="entry name" value="DUF3857"/>
</dbReference>
<dbReference type="RefSeq" id="WP_024981965.1">
    <property type="nucleotide sequence ID" value="NZ_CBCRUM010000014.1"/>
</dbReference>
<feature type="domain" description="DUF3857" evidence="2">
    <location>
        <begin position="56"/>
        <end position="207"/>
    </location>
</feature>
<reference evidence="4" key="1">
    <citation type="submission" date="2016-10" db="EMBL/GenBank/DDBJ databases">
        <authorList>
            <person name="Varghese N."/>
            <person name="Submissions S."/>
        </authorList>
    </citation>
    <scope>NUCLEOTIDE SEQUENCE [LARGE SCALE GENOMIC DNA]</scope>
    <source>
        <strain evidence="4">DSM 4002</strain>
    </source>
</reference>
<evidence type="ECO:0000259" key="2">
    <source>
        <dbReference type="Pfam" id="PF12969"/>
    </source>
</evidence>
<dbReference type="Gene3D" id="2.60.40.3140">
    <property type="match status" value="1"/>
</dbReference>
<organism evidence="3 4">
    <name type="scientific">Flavobacterium succinicans</name>
    <dbReference type="NCBI Taxonomy" id="29536"/>
    <lineage>
        <taxon>Bacteria</taxon>
        <taxon>Pseudomonadati</taxon>
        <taxon>Bacteroidota</taxon>
        <taxon>Flavobacteriia</taxon>
        <taxon>Flavobacteriales</taxon>
        <taxon>Flavobacteriaceae</taxon>
        <taxon>Flavobacterium</taxon>
    </lineage>
</organism>
<evidence type="ECO:0000313" key="4">
    <source>
        <dbReference type="Proteomes" id="UP000182961"/>
    </source>
</evidence>
<dbReference type="Pfam" id="PF12969">
    <property type="entry name" value="DUF3857"/>
    <property type="match status" value="1"/>
</dbReference>
<name>A0A1I4VK97_9FLAO</name>
<dbReference type="Proteomes" id="UP000182961">
    <property type="component" value="Unassembled WGS sequence"/>
</dbReference>
<dbReference type="InterPro" id="IPR038765">
    <property type="entry name" value="Papain-like_cys_pep_sf"/>
</dbReference>
<accession>A0A1I4VK97</accession>
<sequence length="637" mass="72828">MKFKFVALFLFCFLLQSLVAQEVKFTVASIADSLKANANAVIRLEQLDISIASQRKMTVKIKRVITVFNQAGMSAIDAYQHYDATNSISNIQAIVVDALGNEIKKIKRKDFKDHSAVDGGTLYSDSRVLYLDYTPISYPFTLIFESETVTATTAFIPRWYPLSEYQVGVEKSVLHVNYPENLGFKKKERNFPHKNIVKITDSPTQLQYEATQLIPLKYEDLSPAFEEIVPNVMMGLELFHLEGVDGSAKTWEEFGKWWADKILAGTTEISEETKQKIRNIVGNETDPLKKAQLVYDFVQQKVRYISIQEGIGGWKPMLASDVDRLGYGDCKALTNYTQALLSAVGVTSYYTKVFGDRTKRDITKDFVSQQGNHIILAIPNEGRYTWLECTSQTDPFGFQANFTDDRDVLIIKPEGGEIIHTKIYEPIENSQRSLGHLIIDANGDFLGEIQIASRGTQYGQKERIEHMQPDEKEKHYKEYWSNINNLKLEKITFENNKKDILFTEKAKLAAQKYGAFVGNKMMVVLNAYNQYSGGVKRIRNRKAPFEIARGFVDEDEITIQLPNGFALEFLPPAFERKTKFGTYSFTCEKKENNTLLYKRIFTVNTGKYSNKEYDEYRLFLEQVSQNDNAKIILTKTL</sequence>
<evidence type="ECO:0000313" key="3">
    <source>
        <dbReference type="EMBL" id="SFN01446.1"/>
    </source>
</evidence>
<dbReference type="GO" id="GO:0008233">
    <property type="term" value="F:peptidase activity"/>
    <property type="evidence" value="ECO:0007669"/>
    <property type="project" value="UniProtKB-KW"/>
</dbReference>
<keyword evidence="1" id="KW-0732">Signal</keyword>
<dbReference type="GO" id="GO:0006508">
    <property type="term" value="P:proteolysis"/>
    <property type="evidence" value="ECO:0007669"/>
    <property type="project" value="UniProtKB-KW"/>
</dbReference>
<keyword evidence="4" id="KW-1185">Reference proteome</keyword>
<protein>
    <submittedName>
        <fullName evidence="3">Transglutaminase-like enzyme, putative cysteine protease</fullName>
    </submittedName>
</protein>
<dbReference type="Gene3D" id="2.60.120.1130">
    <property type="match status" value="1"/>
</dbReference>
<proteinExistence type="predicted"/>
<dbReference type="EMBL" id="FOUT01000005">
    <property type="protein sequence ID" value="SFN01446.1"/>
    <property type="molecule type" value="Genomic_DNA"/>
</dbReference>
<gene>
    <name evidence="3" type="ORF">SAMN05444143_10530</name>
</gene>
<feature type="signal peptide" evidence="1">
    <location>
        <begin position="1"/>
        <end position="20"/>
    </location>
</feature>
<feature type="chain" id="PRO_5010253303" evidence="1">
    <location>
        <begin position="21"/>
        <end position="637"/>
    </location>
</feature>
<evidence type="ECO:0000256" key="1">
    <source>
        <dbReference type="SAM" id="SignalP"/>
    </source>
</evidence>
<dbReference type="SUPFAM" id="SSF54001">
    <property type="entry name" value="Cysteine proteinases"/>
    <property type="match status" value="1"/>
</dbReference>
<keyword evidence="3" id="KW-0378">Hydrolase</keyword>